<accession>A0A517PBW6</accession>
<evidence type="ECO:0000256" key="11">
    <source>
        <dbReference type="ARBA" id="ARBA00023004"/>
    </source>
</evidence>
<feature type="domain" description="Cytochrome oxidase subunit II transmembrane region profile" evidence="20">
    <location>
        <begin position="9"/>
        <end position="106"/>
    </location>
</feature>
<dbReference type="EMBL" id="CP036265">
    <property type="protein sequence ID" value="QDT16849.1"/>
    <property type="molecule type" value="Genomic_DNA"/>
</dbReference>
<dbReference type="InterPro" id="IPR002429">
    <property type="entry name" value="CcO_II-like_C"/>
</dbReference>
<dbReference type="OrthoDB" id="9773456at2"/>
<evidence type="ECO:0000256" key="16">
    <source>
        <dbReference type="RuleBase" id="RU000456"/>
    </source>
</evidence>
<dbReference type="GO" id="GO:0042773">
    <property type="term" value="P:ATP synthesis coupled electron transport"/>
    <property type="evidence" value="ECO:0007669"/>
    <property type="project" value="TreeGrafter"/>
</dbReference>
<evidence type="ECO:0000259" key="19">
    <source>
        <dbReference type="PROSITE" id="PS50857"/>
    </source>
</evidence>
<keyword evidence="7 15" id="KW-0479">Metal-binding</keyword>
<evidence type="ECO:0000256" key="15">
    <source>
        <dbReference type="PROSITE-ProRule" id="PRU00433"/>
    </source>
</evidence>
<sequence length="353" mass="40131">MPFLPPLADDSGETFLFPESASTFAENSDSLFWLITWISIVFFAIVVAAMGWFMWRYRHRPVETFSPETPNHNLPLELTWTIIPVLLVIVIFGFGFTGYLDQRTPPVDAYEVRLIAKKWNFLFVYPDANFKSSTLYVPVDRPVRLRMVSQDVLHSFWVPAFRAKWDIVPGRDSIIWFTATKPGEYLYECTEYCGKGHSDMIKEGGVVAVPVEEFEERLREERIKSLVDIGEDPLAGGEAIYKDAGCSACHTVTGVNLNCPTWKDLWGETRQFTDGTSAVADDDYIRESILQPDAHVVKGYQNVMPSYRGQLEEIEIMALTAYIRSVSEKGQAEFEKYLEDVSVEAEKITQGAE</sequence>
<evidence type="ECO:0000256" key="12">
    <source>
        <dbReference type="ARBA" id="ARBA00023008"/>
    </source>
</evidence>
<keyword evidence="8" id="KW-1278">Translocase</keyword>
<dbReference type="InterPro" id="IPR045187">
    <property type="entry name" value="CcO_II"/>
</dbReference>
<evidence type="ECO:0000256" key="2">
    <source>
        <dbReference type="ARBA" id="ARBA00007866"/>
    </source>
</evidence>
<dbReference type="EC" id="7.1.1.9" evidence="17"/>
<keyword evidence="6 16" id="KW-0812">Transmembrane</keyword>
<evidence type="ECO:0000256" key="9">
    <source>
        <dbReference type="ARBA" id="ARBA00022982"/>
    </source>
</evidence>
<name>A0A517PBW6_9PLAN</name>
<dbReference type="InterPro" id="IPR001505">
    <property type="entry name" value="Copper_CuA"/>
</dbReference>
<dbReference type="NCBIfam" id="TIGR02866">
    <property type="entry name" value="CoxB"/>
    <property type="match status" value="1"/>
</dbReference>
<dbReference type="PANTHER" id="PTHR22888">
    <property type="entry name" value="CYTOCHROME C OXIDASE, SUBUNIT II"/>
    <property type="match status" value="1"/>
</dbReference>
<dbReference type="PANTHER" id="PTHR22888:SF9">
    <property type="entry name" value="CYTOCHROME C OXIDASE SUBUNIT 2"/>
    <property type="match status" value="1"/>
</dbReference>
<dbReference type="Gene3D" id="1.10.760.10">
    <property type="entry name" value="Cytochrome c-like domain"/>
    <property type="match status" value="1"/>
</dbReference>
<dbReference type="Pfam" id="PF00116">
    <property type="entry name" value="COX2"/>
    <property type="match status" value="1"/>
</dbReference>
<evidence type="ECO:0000256" key="4">
    <source>
        <dbReference type="ARBA" id="ARBA00022617"/>
    </source>
</evidence>
<dbReference type="Pfam" id="PF13442">
    <property type="entry name" value="Cytochrome_CBB3"/>
    <property type="match status" value="1"/>
</dbReference>
<dbReference type="InterPro" id="IPR014222">
    <property type="entry name" value="Cyt_c_oxidase_su2"/>
</dbReference>
<evidence type="ECO:0000256" key="13">
    <source>
        <dbReference type="ARBA" id="ARBA00023136"/>
    </source>
</evidence>
<evidence type="ECO:0000259" key="20">
    <source>
        <dbReference type="PROSITE" id="PS50999"/>
    </source>
</evidence>
<evidence type="ECO:0000256" key="10">
    <source>
        <dbReference type="ARBA" id="ARBA00022989"/>
    </source>
</evidence>
<keyword evidence="10 18" id="KW-1133">Transmembrane helix</keyword>
<gene>
    <name evidence="22" type="primary">ctaC_2</name>
    <name evidence="22" type="ORF">CA12_29570</name>
</gene>
<organism evidence="22 23">
    <name type="scientific">Alienimonas californiensis</name>
    <dbReference type="NCBI Taxonomy" id="2527989"/>
    <lineage>
        <taxon>Bacteria</taxon>
        <taxon>Pseudomonadati</taxon>
        <taxon>Planctomycetota</taxon>
        <taxon>Planctomycetia</taxon>
        <taxon>Planctomycetales</taxon>
        <taxon>Planctomycetaceae</taxon>
        <taxon>Alienimonas</taxon>
    </lineage>
</organism>
<evidence type="ECO:0000313" key="22">
    <source>
        <dbReference type="EMBL" id="QDT16849.1"/>
    </source>
</evidence>
<dbReference type="PROSITE" id="PS50857">
    <property type="entry name" value="COX2_CUA"/>
    <property type="match status" value="1"/>
</dbReference>
<dbReference type="GO" id="GO:0020037">
    <property type="term" value="F:heme binding"/>
    <property type="evidence" value="ECO:0007669"/>
    <property type="project" value="InterPro"/>
</dbReference>
<comment type="catalytic activity">
    <reaction evidence="17">
        <text>4 Fe(II)-[cytochrome c] + O2 + 8 H(+)(in) = 4 Fe(III)-[cytochrome c] + 2 H2O + 4 H(+)(out)</text>
        <dbReference type="Rhea" id="RHEA:11436"/>
        <dbReference type="Rhea" id="RHEA-COMP:10350"/>
        <dbReference type="Rhea" id="RHEA-COMP:14399"/>
        <dbReference type="ChEBI" id="CHEBI:15377"/>
        <dbReference type="ChEBI" id="CHEBI:15378"/>
        <dbReference type="ChEBI" id="CHEBI:15379"/>
        <dbReference type="ChEBI" id="CHEBI:29033"/>
        <dbReference type="ChEBI" id="CHEBI:29034"/>
        <dbReference type="EC" id="7.1.1.9"/>
    </reaction>
</comment>
<evidence type="ECO:0000313" key="23">
    <source>
        <dbReference type="Proteomes" id="UP000318741"/>
    </source>
</evidence>
<evidence type="ECO:0000256" key="3">
    <source>
        <dbReference type="ARBA" id="ARBA00022448"/>
    </source>
</evidence>
<comment type="function">
    <text evidence="14 17">Subunits I and II form the functional core of the enzyme complex. Electrons originating in cytochrome c are transferred via heme a and Cu(A) to the binuclear center formed by heme a3 and Cu(B).</text>
</comment>
<keyword evidence="5 16" id="KW-0679">Respiratory chain</keyword>
<comment type="subcellular location">
    <subcellularLocation>
        <location evidence="16">Cell membrane</location>
        <topology evidence="16">Multi-pass membrane protein</topology>
    </subcellularLocation>
    <subcellularLocation>
        <location evidence="1">Membrane</location>
        <topology evidence="1">Multi-pass membrane protein</topology>
    </subcellularLocation>
</comment>
<evidence type="ECO:0000256" key="8">
    <source>
        <dbReference type="ARBA" id="ARBA00022967"/>
    </source>
</evidence>
<dbReference type="SUPFAM" id="SSF49503">
    <property type="entry name" value="Cupredoxins"/>
    <property type="match status" value="1"/>
</dbReference>
<evidence type="ECO:0000256" key="18">
    <source>
        <dbReference type="SAM" id="Phobius"/>
    </source>
</evidence>
<reference evidence="22 23" key="1">
    <citation type="submission" date="2019-02" db="EMBL/GenBank/DDBJ databases">
        <title>Deep-cultivation of Planctomycetes and their phenomic and genomic characterization uncovers novel biology.</title>
        <authorList>
            <person name="Wiegand S."/>
            <person name="Jogler M."/>
            <person name="Boedeker C."/>
            <person name="Pinto D."/>
            <person name="Vollmers J."/>
            <person name="Rivas-Marin E."/>
            <person name="Kohn T."/>
            <person name="Peeters S.H."/>
            <person name="Heuer A."/>
            <person name="Rast P."/>
            <person name="Oberbeckmann S."/>
            <person name="Bunk B."/>
            <person name="Jeske O."/>
            <person name="Meyerdierks A."/>
            <person name="Storesund J.E."/>
            <person name="Kallscheuer N."/>
            <person name="Luecker S."/>
            <person name="Lage O.M."/>
            <person name="Pohl T."/>
            <person name="Merkel B.J."/>
            <person name="Hornburger P."/>
            <person name="Mueller R.-W."/>
            <person name="Bruemmer F."/>
            <person name="Labrenz M."/>
            <person name="Spormann A.M."/>
            <person name="Op den Camp H."/>
            <person name="Overmann J."/>
            <person name="Amann R."/>
            <person name="Jetten M.S.M."/>
            <person name="Mascher T."/>
            <person name="Medema M.H."/>
            <person name="Devos D.P."/>
            <person name="Kaster A.-K."/>
            <person name="Ovreas L."/>
            <person name="Rohde M."/>
            <person name="Galperin M.Y."/>
            <person name="Jogler C."/>
        </authorList>
    </citation>
    <scope>NUCLEOTIDE SEQUENCE [LARGE SCALE GENOMIC DNA]</scope>
    <source>
        <strain evidence="22 23">CA12</strain>
    </source>
</reference>
<keyword evidence="13 18" id="KW-0472">Membrane</keyword>
<dbReference type="GO" id="GO:0005886">
    <property type="term" value="C:plasma membrane"/>
    <property type="evidence" value="ECO:0007669"/>
    <property type="project" value="UniProtKB-SubCell"/>
</dbReference>
<dbReference type="SUPFAM" id="SSF81464">
    <property type="entry name" value="Cytochrome c oxidase subunit II-like, transmembrane region"/>
    <property type="match status" value="1"/>
</dbReference>
<comment type="cofactor">
    <cofactor evidence="17">
        <name>Cu cation</name>
        <dbReference type="ChEBI" id="CHEBI:23378"/>
    </cofactor>
    <text evidence="17">Binds a copper A center.</text>
</comment>
<keyword evidence="3 16" id="KW-0813">Transport</keyword>
<dbReference type="PROSITE" id="PS51007">
    <property type="entry name" value="CYTC"/>
    <property type="match status" value="1"/>
</dbReference>
<evidence type="ECO:0000256" key="7">
    <source>
        <dbReference type="ARBA" id="ARBA00022723"/>
    </source>
</evidence>
<feature type="transmembrane region" description="Helical" evidence="18">
    <location>
        <begin position="76"/>
        <end position="100"/>
    </location>
</feature>
<dbReference type="GO" id="GO:0004129">
    <property type="term" value="F:cytochrome-c oxidase activity"/>
    <property type="evidence" value="ECO:0007669"/>
    <property type="project" value="UniProtKB-EC"/>
</dbReference>
<dbReference type="Gene3D" id="1.10.287.90">
    <property type="match status" value="1"/>
</dbReference>
<protein>
    <recommendedName>
        <fullName evidence="17">Cytochrome c oxidase subunit 2</fullName>
        <ecNumber evidence="17">7.1.1.9</ecNumber>
    </recommendedName>
</protein>
<evidence type="ECO:0000259" key="21">
    <source>
        <dbReference type="PROSITE" id="PS51007"/>
    </source>
</evidence>
<keyword evidence="4 15" id="KW-0349">Heme</keyword>
<feature type="domain" description="Cytochrome oxidase subunit II copper A binding" evidence="19">
    <location>
        <begin position="107"/>
        <end position="220"/>
    </location>
</feature>
<evidence type="ECO:0000256" key="1">
    <source>
        <dbReference type="ARBA" id="ARBA00004141"/>
    </source>
</evidence>
<evidence type="ECO:0000256" key="6">
    <source>
        <dbReference type="ARBA" id="ARBA00022692"/>
    </source>
</evidence>
<dbReference type="RefSeq" id="WP_145359773.1">
    <property type="nucleotide sequence ID" value="NZ_CP036265.1"/>
</dbReference>
<keyword evidence="9 16" id="KW-0249">Electron transport</keyword>
<feature type="domain" description="Cytochrome c" evidence="21">
    <location>
        <begin position="232"/>
        <end position="327"/>
    </location>
</feature>
<keyword evidence="22" id="KW-0560">Oxidoreductase</keyword>
<dbReference type="Pfam" id="PF02790">
    <property type="entry name" value="COX2_TM"/>
    <property type="match status" value="1"/>
</dbReference>
<dbReference type="Gene3D" id="2.60.40.420">
    <property type="entry name" value="Cupredoxins - blue copper proteins"/>
    <property type="match status" value="1"/>
</dbReference>
<dbReference type="InterPro" id="IPR011759">
    <property type="entry name" value="Cyt_c_oxidase_su2_TM_dom"/>
</dbReference>
<keyword evidence="23" id="KW-1185">Reference proteome</keyword>
<keyword evidence="12 17" id="KW-0186">Copper</keyword>
<dbReference type="InterPro" id="IPR008972">
    <property type="entry name" value="Cupredoxin"/>
</dbReference>
<evidence type="ECO:0000256" key="14">
    <source>
        <dbReference type="ARBA" id="ARBA00024688"/>
    </source>
</evidence>
<dbReference type="SUPFAM" id="SSF46626">
    <property type="entry name" value="Cytochrome c"/>
    <property type="match status" value="1"/>
</dbReference>
<evidence type="ECO:0000256" key="5">
    <source>
        <dbReference type="ARBA" id="ARBA00022660"/>
    </source>
</evidence>
<evidence type="ECO:0000256" key="17">
    <source>
        <dbReference type="RuleBase" id="RU004024"/>
    </source>
</evidence>
<dbReference type="InterPro" id="IPR036909">
    <property type="entry name" value="Cyt_c-like_dom_sf"/>
</dbReference>
<dbReference type="GO" id="GO:0016491">
    <property type="term" value="F:oxidoreductase activity"/>
    <property type="evidence" value="ECO:0007669"/>
    <property type="project" value="UniProtKB-KW"/>
</dbReference>
<comment type="similarity">
    <text evidence="2 16">Belongs to the cytochrome c oxidase subunit 2 family.</text>
</comment>
<dbReference type="AlphaFoldDB" id="A0A517PBW6"/>
<dbReference type="PROSITE" id="PS50999">
    <property type="entry name" value="COX2_TM"/>
    <property type="match status" value="1"/>
</dbReference>
<dbReference type="Proteomes" id="UP000318741">
    <property type="component" value="Chromosome"/>
</dbReference>
<keyword evidence="11 15" id="KW-0408">Iron</keyword>
<feature type="transmembrane region" description="Helical" evidence="18">
    <location>
        <begin position="31"/>
        <end position="55"/>
    </location>
</feature>
<dbReference type="InterPro" id="IPR009056">
    <property type="entry name" value="Cyt_c-like_dom"/>
</dbReference>
<dbReference type="KEGG" id="acaf:CA12_29570"/>
<dbReference type="GO" id="GO:0005507">
    <property type="term" value="F:copper ion binding"/>
    <property type="evidence" value="ECO:0007669"/>
    <property type="project" value="InterPro"/>
</dbReference>
<proteinExistence type="inferred from homology"/>
<dbReference type="InterPro" id="IPR036257">
    <property type="entry name" value="Cyt_c_oxidase_su2_TM_sf"/>
</dbReference>
<dbReference type="PROSITE" id="PS00078">
    <property type="entry name" value="COX2"/>
    <property type="match status" value="1"/>
</dbReference>